<dbReference type="InterPro" id="IPR009100">
    <property type="entry name" value="AcylCoA_DH/oxidase_NM_dom_sf"/>
</dbReference>
<comment type="similarity">
    <text evidence="2">Belongs to the acyl-CoA dehydrogenase family.</text>
</comment>
<dbReference type="PANTHER" id="PTHR43884">
    <property type="entry name" value="ACYL-COA DEHYDROGENASE"/>
    <property type="match status" value="1"/>
</dbReference>
<keyword evidence="10" id="KW-1185">Reference proteome</keyword>
<dbReference type="InterPro" id="IPR009075">
    <property type="entry name" value="AcylCo_DH/oxidase_C"/>
</dbReference>
<organism evidence="9 10">
    <name type="scientific">Terrabacter lapilli</name>
    <dbReference type="NCBI Taxonomy" id="436231"/>
    <lineage>
        <taxon>Bacteria</taxon>
        <taxon>Bacillati</taxon>
        <taxon>Actinomycetota</taxon>
        <taxon>Actinomycetes</taxon>
        <taxon>Micrococcales</taxon>
        <taxon>Intrasporangiaceae</taxon>
        <taxon>Terrabacter</taxon>
    </lineage>
</organism>
<reference evidence="10" key="1">
    <citation type="journal article" date="2019" name="Int. J. Syst. Evol. Microbiol.">
        <title>The Global Catalogue of Microorganisms (GCM) 10K type strain sequencing project: providing services to taxonomists for standard genome sequencing and annotation.</title>
        <authorList>
            <consortium name="The Broad Institute Genomics Platform"/>
            <consortium name="The Broad Institute Genome Sequencing Center for Infectious Disease"/>
            <person name="Wu L."/>
            <person name="Ma J."/>
        </authorList>
    </citation>
    <scope>NUCLEOTIDE SEQUENCE [LARGE SCALE GENOMIC DNA]</scope>
    <source>
        <strain evidence="10">JCM 15628</strain>
    </source>
</reference>
<feature type="compositionally biased region" description="Polar residues" evidence="6">
    <location>
        <begin position="1"/>
        <end position="14"/>
    </location>
</feature>
<dbReference type="SUPFAM" id="SSF47203">
    <property type="entry name" value="Acyl-CoA dehydrogenase C-terminal domain-like"/>
    <property type="match status" value="1"/>
</dbReference>
<dbReference type="Pfam" id="PF00441">
    <property type="entry name" value="Acyl-CoA_dh_1"/>
    <property type="match status" value="1"/>
</dbReference>
<dbReference type="Gene3D" id="1.20.140.10">
    <property type="entry name" value="Butyryl-CoA Dehydrogenase, subunit A, domain 3"/>
    <property type="match status" value="1"/>
</dbReference>
<dbReference type="InterPro" id="IPR036250">
    <property type="entry name" value="AcylCo_DH-like_C"/>
</dbReference>
<dbReference type="InterPro" id="IPR037069">
    <property type="entry name" value="AcylCoA_DH/ox_N_sf"/>
</dbReference>
<dbReference type="EMBL" id="BAAAPU010000011">
    <property type="protein sequence ID" value="GAA1990876.1"/>
    <property type="molecule type" value="Genomic_DNA"/>
</dbReference>
<comment type="caution">
    <text evidence="9">The sequence shown here is derived from an EMBL/GenBank/DDBJ whole genome shotgun (WGS) entry which is preliminary data.</text>
</comment>
<sequence>MTDRSQTSQPSEPTEPSELAAATTPDPDLVAVLDDLFIDYRATRATPTAVVDLDRDLWQRLEELGLTRLTGSEAAGGSGGGWVDAAALLGLAAAAAAPVPLAEHDVLGGWLLESAGLPNDGGIRTVCRPDPSGVALNVTWARDASRIVALWEDRDQWRVADVPTSRVAVEERRNLAGEPCDTVEFDLDDLEAGTVVPHEIGEQFHLRGALARCAQVTGAMERIVEVVLAHVRERQQFGRPIGRFQAVQHLVADLASETALARTATDAAVARAAASDWHDPGMLFAVGVAKSCVGHAASVVVRGSHQALGAIGTTLEHELHTLTKPILARRSEYGSLQDWDETLTALAASAGHDRLWTLITTGRAKPAKETHA</sequence>
<evidence type="ECO:0000256" key="4">
    <source>
        <dbReference type="ARBA" id="ARBA00022827"/>
    </source>
</evidence>
<keyword evidence="4" id="KW-0274">FAD</keyword>
<dbReference type="Gene3D" id="1.10.540.10">
    <property type="entry name" value="Acyl-CoA dehydrogenase/oxidase, N-terminal domain"/>
    <property type="match status" value="1"/>
</dbReference>
<evidence type="ECO:0000259" key="8">
    <source>
        <dbReference type="Pfam" id="PF02771"/>
    </source>
</evidence>
<gene>
    <name evidence="9" type="ORF">GCM10009817_36110</name>
</gene>
<proteinExistence type="inferred from homology"/>
<accession>A0ABP5E6I0</accession>
<evidence type="ECO:0000256" key="6">
    <source>
        <dbReference type="SAM" id="MobiDB-lite"/>
    </source>
</evidence>
<evidence type="ECO:0000256" key="5">
    <source>
        <dbReference type="ARBA" id="ARBA00023002"/>
    </source>
</evidence>
<protein>
    <submittedName>
        <fullName evidence="9">Acyl-CoA dehydrogenase family protein</fullName>
    </submittedName>
</protein>
<dbReference type="Proteomes" id="UP001500013">
    <property type="component" value="Unassembled WGS sequence"/>
</dbReference>
<feature type="region of interest" description="Disordered" evidence="6">
    <location>
        <begin position="1"/>
        <end position="25"/>
    </location>
</feature>
<dbReference type="SUPFAM" id="SSF56645">
    <property type="entry name" value="Acyl-CoA dehydrogenase NM domain-like"/>
    <property type="match status" value="1"/>
</dbReference>
<evidence type="ECO:0000256" key="3">
    <source>
        <dbReference type="ARBA" id="ARBA00022630"/>
    </source>
</evidence>
<feature type="domain" description="Acyl-CoA dehydrogenase/oxidase C-terminal" evidence="7">
    <location>
        <begin position="209"/>
        <end position="328"/>
    </location>
</feature>
<evidence type="ECO:0000256" key="2">
    <source>
        <dbReference type="ARBA" id="ARBA00009347"/>
    </source>
</evidence>
<dbReference type="InterPro" id="IPR013786">
    <property type="entry name" value="AcylCoA_DH/ox_N"/>
</dbReference>
<feature type="domain" description="Acyl-CoA dehydrogenase/oxidase N-terminal" evidence="8">
    <location>
        <begin position="53"/>
        <end position="116"/>
    </location>
</feature>
<keyword evidence="5" id="KW-0560">Oxidoreductase</keyword>
<dbReference type="PANTHER" id="PTHR43884:SF20">
    <property type="entry name" value="ACYL-COA DEHYDROGENASE FADE28"/>
    <property type="match status" value="1"/>
</dbReference>
<dbReference type="RefSeq" id="WP_344065938.1">
    <property type="nucleotide sequence ID" value="NZ_BAAAPU010000011.1"/>
</dbReference>
<dbReference type="Pfam" id="PF02771">
    <property type="entry name" value="Acyl-CoA_dh_N"/>
    <property type="match status" value="1"/>
</dbReference>
<name>A0ABP5E6I0_9MICO</name>
<evidence type="ECO:0000256" key="1">
    <source>
        <dbReference type="ARBA" id="ARBA00001974"/>
    </source>
</evidence>
<evidence type="ECO:0000259" key="7">
    <source>
        <dbReference type="Pfam" id="PF00441"/>
    </source>
</evidence>
<evidence type="ECO:0000313" key="9">
    <source>
        <dbReference type="EMBL" id="GAA1990876.1"/>
    </source>
</evidence>
<evidence type="ECO:0000313" key="10">
    <source>
        <dbReference type="Proteomes" id="UP001500013"/>
    </source>
</evidence>
<keyword evidence="3" id="KW-0285">Flavoprotein</keyword>
<comment type="cofactor">
    <cofactor evidence="1">
        <name>FAD</name>
        <dbReference type="ChEBI" id="CHEBI:57692"/>
    </cofactor>
</comment>